<accession>A0AAV5WYY2</accession>
<proteinExistence type="predicted"/>
<comment type="caution">
    <text evidence="2">The sequence shown here is derived from an EMBL/GenBank/DDBJ whole genome shotgun (WGS) entry which is preliminary data.</text>
</comment>
<feature type="chain" id="PRO_5043921621" evidence="1">
    <location>
        <begin position="19"/>
        <end position="89"/>
    </location>
</feature>
<dbReference type="EMBL" id="BTSY01000007">
    <property type="protein sequence ID" value="GMT35850.1"/>
    <property type="molecule type" value="Genomic_DNA"/>
</dbReference>
<evidence type="ECO:0000256" key="1">
    <source>
        <dbReference type="SAM" id="SignalP"/>
    </source>
</evidence>
<feature type="signal peptide" evidence="1">
    <location>
        <begin position="1"/>
        <end position="18"/>
    </location>
</feature>
<gene>
    <name evidence="2" type="ORF">PFISCL1PPCAC_27147</name>
</gene>
<sequence length="89" mass="9608">MMKALAFLFLLSASLVLAARRPKHTDPSQTDPSFSASSLSTSIDALSSDYIDFGADSEVEVPTITEGEISSLGLYPEPGKEHKILSEKY</sequence>
<keyword evidence="1" id="KW-0732">Signal</keyword>
<evidence type="ECO:0000313" key="2">
    <source>
        <dbReference type="EMBL" id="GMT35850.1"/>
    </source>
</evidence>
<evidence type="ECO:0000313" key="3">
    <source>
        <dbReference type="Proteomes" id="UP001432322"/>
    </source>
</evidence>
<dbReference type="AlphaFoldDB" id="A0AAV5WYY2"/>
<keyword evidence="3" id="KW-1185">Reference proteome</keyword>
<reference evidence="2" key="1">
    <citation type="submission" date="2023-10" db="EMBL/GenBank/DDBJ databases">
        <title>Genome assembly of Pristionchus species.</title>
        <authorList>
            <person name="Yoshida K."/>
            <person name="Sommer R.J."/>
        </authorList>
    </citation>
    <scope>NUCLEOTIDE SEQUENCE</scope>
    <source>
        <strain evidence="2">RS5133</strain>
    </source>
</reference>
<organism evidence="2 3">
    <name type="scientific">Pristionchus fissidentatus</name>
    <dbReference type="NCBI Taxonomy" id="1538716"/>
    <lineage>
        <taxon>Eukaryota</taxon>
        <taxon>Metazoa</taxon>
        <taxon>Ecdysozoa</taxon>
        <taxon>Nematoda</taxon>
        <taxon>Chromadorea</taxon>
        <taxon>Rhabditida</taxon>
        <taxon>Rhabditina</taxon>
        <taxon>Diplogasteromorpha</taxon>
        <taxon>Diplogasteroidea</taxon>
        <taxon>Neodiplogasteridae</taxon>
        <taxon>Pristionchus</taxon>
    </lineage>
</organism>
<dbReference type="Proteomes" id="UP001432322">
    <property type="component" value="Unassembled WGS sequence"/>
</dbReference>
<protein>
    <submittedName>
        <fullName evidence="2">Uncharacterized protein</fullName>
    </submittedName>
</protein>
<name>A0AAV5WYY2_9BILA</name>